<dbReference type="PANTHER" id="PTHR45739">
    <property type="entry name" value="MATRIX PROTEIN, PUTATIVE-RELATED"/>
    <property type="match status" value="1"/>
</dbReference>
<organism evidence="5 6">
    <name type="scientific">Xenoophorus captivus</name>
    <dbReference type="NCBI Taxonomy" id="1517983"/>
    <lineage>
        <taxon>Eukaryota</taxon>
        <taxon>Metazoa</taxon>
        <taxon>Chordata</taxon>
        <taxon>Craniata</taxon>
        <taxon>Vertebrata</taxon>
        <taxon>Euteleostomi</taxon>
        <taxon>Actinopterygii</taxon>
        <taxon>Neopterygii</taxon>
        <taxon>Teleostei</taxon>
        <taxon>Neoteleostei</taxon>
        <taxon>Acanthomorphata</taxon>
        <taxon>Ovalentaria</taxon>
        <taxon>Atherinomorphae</taxon>
        <taxon>Cyprinodontiformes</taxon>
        <taxon>Goodeidae</taxon>
        <taxon>Xenoophorus</taxon>
    </lineage>
</organism>
<sequence length="181" mass="20159">YNVSEKAGTVAVTVRRTGNLNQYAIVLCRTEQGSAVSTSSTGTRPGQQDYVEYAGQVPSRLKPTQTFLFTPSKKHLLSWVLQVQFDEREDTKVCTVVINDDKVFEGIESFHVELSMPVYALLGTNTRAVVNINDTEDEPTLQFDKKTYHVNESTGFFSAPIERKGTELSITTGKEKLCLIT</sequence>
<gene>
    <name evidence="5" type="primary">FRAS1_1</name>
    <name evidence="5" type="ORF">XENOCAPTIV_002768</name>
</gene>
<dbReference type="EMBL" id="JAHRIN010034891">
    <property type="protein sequence ID" value="MEQ2203726.1"/>
    <property type="molecule type" value="Genomic_DNA"/>
</dbReference>
<keyword evidence="2" id="KW-0677">Repeat</keyword>
<dbReference type="Proteomes" id="UP001434883">
    <property type="component" value="Unassembled WGS sequence"/>
</dbReference>
<accession>A0ABV0R6R7</accession>
<keyword evidence="3" id="KW-0106">Calcium</keyword>
<evidence type="ECO:0000256" key="3">
    <source>
        <dbReference type="ARBA" id="ARBA00022837"/>
    </source>
</evidence>
<proteinExistence type="predicted"/>
<dbReference type="PANTHER" id="PTHR45739:SF1">
    <property type="entry name" value="EXTRACELLULAR MATRIX ORGANIZING PROTEIN FRAS1"/>
    <property type="match status" value="1"/>
</dbReference>
<dbReference type="Pfam" id="PF03160">
    <property type="entry name" value="Calx-beta"/>
    <property type="match status" value="2"/>
</dbReference>
<dbReference type="InterPro" id="IPR038081">
    <property type="entry name" value="CalX-like_sf"/>
</dbReference>
<feature type="domain" description="Calx-beta" evidence="4">
    <location>
        <begin position="1"/>
        <end position="36"/>
    </location>
</feature>
<feature type="non-terminal residue" evidence="5">
    <location>
        <position position="1"/>
    </location>
</feature>
<comment type="caution">
    <text evidence="5">The sequence shown here is derived from an EMBL/GenBank/DDBJ whole genome shotgun (WGS) entry which is preliminary data.</text>
</comment>
<keyword evidence="1" id="KW-0732">Signal</keyword>
<evidence type="ECO:0000256" key="2">
    <source>
        <dbReference type="ARBA" id="ARBA00022737"/>
    </source>
</evidence>
<dbReference type="Gene3D" id="2.60.40.2030">
    <property type="match status" value="1"/>
</dbReference>
<feature type="domain" description="Calx-beta" evidence="4">
    <location>
        <begin position="82"/>
        <end position="135"/>
    </location>
</feature>
<name>A0ABV0R6R7_9TELE</name>
<dbReference type="InterPro" id="IPR003644">
    <property type="entry name" value="Calx_beta"/>
</dbReference>
<dbReference type="InterPro" id="IPR051561">
    <property type="entry name" value="FRAS1_ECM"/>
</dbReference>
<evidence type="ECO:0000313" key="6">
    <source>
        <dbReference type="Proteomes" id="UP001434883"/>
    </source>
</evidence>
<reference evidence="5 6" key="1">
    <citation type="submission" date="2021-06" db="EMBL/GenBank/DDBJ databases">
        <authorList>
            <person name="Palmer J.M."/>
        </authorList>
    </citation>
    <scope>NUCLEOTIDE SEQUENCE [LARGE SCALE GENOMIC DNA]</scope>
    <source>
        <strain evidence="5 6">XC_2019</strain>
        <tissue evidence="5">Muscle</tissue>
    </source>
</reference>
<protein>
    <submittedName>
        <fullName evidence="5">Extracellular matrix protein fras1</fullName>
    </submittedName>
</protein>
<evidence type="ECO:0000256" key="1">
    <source>
        <dbReference type="ARBA" id="ARBA00022729"/>
    </source>
</evidence>
<evidence type="ECO:0000313" key="5">
    <source>
        <dbReference type="EMBL" id="MEQ2203726.1"/>
    </source>
</evidence>
<evidence type="ECO:0000259" key="4">
    <source>
        <dbReference type="Pfam" id="PF03160"/>
    </source>
</evidence>
<keyword evidence="6" id="KW-1185">Reference proteome</keyword>
<dbReference type="SUPFAM" id="SSF141072">
    <property type="entry name" value="CalX-like"/>
    <property type="match status" value="1"/>
</dbReference>